<comment type="caution">
    <text evidence="1">The sequence shown here is derived from an EMBL/GenBank/DDBJ whole genome shotgun (WGS) entry which is preliminary data.</text>
</comment>
<name>A0ACB8WK12_9TELE</name>
<feature type="non-terminal residue" evidence="1">
    <location>
        <position position="1"/>
    </location>
</feature>
<dbReference type="EMBL" id="CM041538">
    <property type="protein sequence ID" value="KAI3368420.1"/>
    <property type="molecule type" value="Genomic_DNA"/>
</dbReference>
<sequence>DKEAHVLHVCQVLQCLLENRTQVALTRTVAHNQHIAICQRTPAPEFDVEQKVWLSSHDLPLQVESHKLAPRYICPYETKRIINPNVVRLKLPPALNVHLAFHMSLLKPVSSSPLSPPTEPTPPAWIFDNHPAFSIWHLLDV</sequence>
<evidence type="ECO:0000313" key="1">
    <source>
        <dbReference type="EMBL" id="KAI3368420.1"/>
    </source>
</evidence>
<protein>
    <submittedName>
        <fullName evidence="1">Uncharacterized protein</fullName>
    </submittedName>
</protein>
<gene>
    <name evidence="1" type="ORF">L3Q82_025382</name>
</gene>
<dbReference type="Proteomes" id="UP000831701">
    <property type="component" value="Chromosome 8"/>
</dbReference>
<accession>A0ACB8WK12</accession>
<keyword evidence="2" id="KW-1185">Reference proteome</keyword>
<proteinExistence type="predicted"/>
<organism evidence="1 2">
    <name type="scientific">Scortum barcoo</name>
    <name type="common">barcoo grunter</name>
    <dbReference type="NCBI Taxonomy" id="214431"/>
    <lineage>
        <taxon>Eukaryota</taxon>
        <taxon>Metazoa</taxon>
        <taxon>Chordata</taxon>
        <taxon>Craniata</taxon>
        <taxon>Vertebrata</taxon>
        <taxon>Euteleostomi</taxon>
        <taxon>Actinopterygii</taxon>
        <taxon>Neopterygii</taxon>
        <taxon>Teleostei</taxon>
        <taxon>Neoteleostei</taxon>
        <taxon>Acanthomorphata</taxon>
        <taxon>Eupercaria</taxon>
        <taxon>Centrarchiformes</taxon>
        <taxon>Terapontoidei</taxon>
        <taxon>Terapontidae</taxon>
        <taxon>Scortum</taxon>
    </lineage>
</organism>
<reference evidence="1" key="1">
    <citation type="submission" date="2022-04" db="EMBL/GenBank/DDBJ databases">
        <title>Jade perch genome.</title>
        <authorList>
            <person name="Chao B."/>
        </authorList>
    </citation>
    <scope>NUCLEOTIDE SEQUENCE</scope>
    <source>
        <strain evidence="1">CB-2022</strain>
    </source>
</reference>
<evidence type="ECO:0000313" key="2">
    <source>
        <dbReference type="Proteomes" id="UP000831701"/>
    </source>
</evidence>